<evidence type="ECO:0000313" key="3">
    <source>
        <dbReference type="WBParaSite" id="Csp11.Scaffold629.g12595.t1"/>
    </source>
</evidence>
<dbReference type="Proteomes" id="UP000095282">
    <property type="component" value="Unplaced"/>
</dbReference>
<protein>
    <submittedName>
        <fullName evidence="3">FBA_2 domain-containing protein</fullName>
    </submittedName>
</protein>
<organism evidence="2 3">
    <name type="scientific">Caenorhabditis tropicalis</name>
    <dbReference type="NCBI Taxonomy" id="1561998"/>
    <lineage>
        <taxon>Eukaryota</taxon>
        <taxon>Metazoa</taxon>
        <taxon>Ecdysozoa</taxon>
        <taxon>Nematoda</taxon>
        <taxon>Chromadorea</taxon>
        <taxon>Rhabditida</taxon>
        <taxon>Rhabditina</taxon>
        <taxon>Rhabditomorpha</taxon>
        <taxon>Rhabditoidea</taxon>
        <taxon>Rhabditidae</taxon>
        <taxon>Peloderinae</taxon>
        <taxon>Caenorhabditis</taxon>
    </lineage>
</organism>
<evidence type="ECO:0000313" key="2">
    <source>
        <dbReference type="Proteomes" id="UP000095282"/>
    </source>
</evidence>
<keyword evidence="2" id="KW-1185">Reference proteome</keyword>
<sequence>MLHLVQIDYMNVLMNMEKVRLKDVMNLCFEDLIEGLKMVTEYFCSLFGKDIIDVRVSSHLNPYGPVIIMEWIIRRQKGIDYFATSCKKTSNSVAEYIFDKLNHARGAFIKLSLSPKFKKNFKFEGMFLDLRQCPWFTLDSLLSVNCERLDVKGSRLTNTEMNSFLKHWITSDLKFKRIVIEMEVIRLDDLFSEIEVTQVASDVQRTYKHKCNHNFTINGGFDIKRNDEVTATIDHDGTEQKKTFSMFVWPRD</sequence>
<evidence type="ECO:0000259" key="1">
    <source>
        <dbReference type="Pfam" id="PF07735"/>
    </source>
</evidence>
<dbReference type="WBParaSite" id="Csp11.Scaffold629.g12595.t1">
    <property type="protein sequence ID" value="Csp11.Scaffold629.g12595.t1"/>
    <property type="gene ID" value="Csp11.Scaffold629.g12595"/>
</dbReference>
<accession>A0A1I7TWV3</accession>
<dbReference type="AlphaFoldDB" id="A0A1I7TWV3"/>
<dbReference type="PANTHER" id="PTHR21503:SF48">
    <property type="entry name" value="F-BOX ASSOCIATED DOMAIN-CONTAINING PROTEIN-RELATED"/>
    <property type="match status" value="1"/>
</dbReference>
<dbReference type="eggNOG" id="ENOG502TJTA">
    <property type="taxonomic scope" value="Eukaryota"/>
</dbReference>
<dbReference type="InterPro" id="IPR012885">
    <property type="entry name" value="F-box_Sdz-33"/>
</dbReference>
<name>A0A1I7TWV3_9PELO</name>
<proteinExistence type="predicted"/>
<dbReference type="PANTHER" id="PTHR21503">
    <property type="entry name" value="F-BOX-CONTAINING HYPOTHETICAL PROTEIN C.ELEGANS"/>
    <property type="match status" value="1"/>
</dbReference>
<reference evidence="3" key="1">
    <citation type="submission" date="2016-11" db="UniProtKB">
        <authorList>
            <consortium name="WormBaseParasite"/>
        </authorList>
    </citation>
    <scope>IDENTIFICATION</scope>
</reference>
<dbReference type="Pfam" id="PF07735">
    <property type="entry name" value="FBA_2"/>
    <property type="match status" value="1"/>
</dbReference>
<feature type="domain" description="Sdz-33 F-box" evidence="1">
    <location>
        <begin position="117"/>
        <end position="171"/>
    </location>
</feature>